<dbReference type="CDD" id="cd01421">
    <property type="entry name" value="IMPCH"/>
    <property type="match status" value="1"/>
</dbReference>
<dbReference type="EC" id="3.5.4.10" evidence="10"/>
<dbReference type="PATRIC" id="fig|476652.3.peg.2648"/>
<dbReference type="GO" id="GO:0004643">
    <property type="term" value="F:phosphoribosylaminoimidazolecarboxamide formyltransferase activity"/>
    <property type="evidence" value="ECO:0007669"/>
    <property type="project" value="UniProtKB-UniRule"/>
</dbReference>
<dbReference type="Gene3D" id="3.40.50.1380">
    <property type="entry name" value="Methylglyoxal synthase-like domain"/>
    <property type="match status" value="1"/>
</dbReference>
<dbReference type="RefSeq" id="WP_047810375.1">
    <property type="nucleotide sequence ID" value="NZ_LDZY01000008.1"/>
</dbReference>
<dbReference type="PROSITE" id="PS51855">
    <property type="entry name" value="MGS"/>
    <property type="match status" value="1"/>
</dbReference>
<dbReference type="SMART" id="SM00798">
    <property type="entry name" value="AICARFT_IMPCHas"/>
    <property type="match status" value="1"/>
</dbReference>
<dbReference type="Pfam" id="PF01808">
    <property type="entry name" value="AICARFT_IMPCHas"/>
    <property type="match status" value="1"/>
</dbReference>
<dbReference type="PANTHER" id="PTHR11692:SF0">
    <property type="entry name" value="BIFUNCTIONAL PURINE BIOSYNTHESIS PROTEIN ATIC"/>
    <property type="match status" value="1"/>
</dbReference>
<dbReference type="InterPro" id="IPR002695">
    <property type="entry name" value="PurH-like"/>
</dbReference>
<comment type="pathway">
    <text evidence="2 10">Purine metabolism; IMP biosynthesis via de novo pathway; 5-formamido-1-(5-phospho-D-ribosyl)imidazole-4-carboxamide from 5-amino-1-(5-phospho-D-ribosyl)imidazole-4-carboxamide (10-formyl THF route): step 1/1.</text>
</comment>
<sequence length="514" mass="56261">MKRRAIISVSDKTGIVTFAQGLVELGFELISTGGTFKVLDEANIPVKYVSEVTGFPEVLGGRVKTLHPLIHGGILARDIVEHRQQMEQNGIGFIDLVVVNLYPFRETISKPGVSFEEAIENIDVGGPTMVRAAAKNHGRVTVLVNPKSYEEVLNVLRETGTVSAGMRKRLAAEAFAHTAEYDRLIAGYLERQLEPVGGFPRTLRLTAQKVQELRYGENPQQKAAFYINSEAALGSLARGKQLQGKELSYNNWVDMEAAWKLAREFDSCAAAIIKHTNPCGAALGNTPLEAYKSALASDPVSAYGGIIALNRVVDGPTAEAIKECFYEVVVAPDFSPESQDILSSKKNLRLFAVGRGENDRVTPRLMLKSVDGGYLVQEVDRGTTPIDEWEFITEQKPTENDLKALDFAWRVVKHVKSNAIVVTDHRQTLGVGAGQMNRVGSVKIAVEQAGEKTKGAYLASDAFFPFPDSIESAAQAGIRAIIQPGGSIHDPEVIEAANRLNIIMVFTHRRHFQH</sequence>
<comment type="pathway">
    <text evidence="1 10">Purine metabolism; IMP biosynthesis via de novo pathway; IMP from 5-formamido-1-(5-phospho-D-ribosyl)imidazole-4-carboxamide: step 1/1.</text>
</comment>
<dbReference type="PIRSF" id="PIRSF000414">
    <property type="entry name" value="AICARFT_IMPCHas"/>
    <property type="match status" value="1"/>
</dbReference>
<dbReference type="HAMAP" id="MF_00139">
    <property type="entry name" value="PurH"/>
    <property type="match status" value="1"/>
</dbReference>
<keyword evidence="13" id="KW-1185">Reference proteome</keyword>
<evidence type="ECO:0000313" key="12">
    <source>
        <dbReference type="EMBL" id="KLU65397.1"/>
    </source>
</evidence>
<accession>A0A0J1FPY4</accession>
<dbReference type="SUPFAM" id="SSF53927">
    <property type="entry name" value="Cytidine deaminase-like"/>
    <property type="match status" value="1"/>
</dbReference>
<dbReference type="PANTHER" id="PTHR11692">
    <property type="entry name" value="BIFUNCTIONAL PURINE BIOSYNTHESIS PROTEIN PURH"/>
    <property type="match status" value="1"/>
</dbReference>
<dbReference type="EC" id="2.1.2.3" evidence="10"/>
<evidence type="ECO:0000256" key="2">
    <source>
        <dbReference type="ARBA" id="ARBA00004954"/>
    </source>
</evidence>
<keyword evidence="5 10" id="KW-0658">Purine biosynthesis</keyword>
<organism evidence="12 13">
    <name type="scientific">Desulfosporosinus acididurans</name>
    <dbReference type="NCBI Taxonomy" id="476652"/>
    <lineage>
        <taxon>Bacteria</taxon>
        <taxon>Bacillati</taxon>
        <taxon>Bacillota</taxon>
        <taxon>Clostridia</taxon>
        <taxon>Eubacteriales</taxon>
        <taxon>Desulfitobacteriaceae</taxon>
        <taxon>Desulfosporosinus</taxon>
    </lineage>
</organism>
<evidence type="ECO:0000259" key="11">
    <source>
        <dbReference type="PROSITE" id="PS51855"/>
    </source>
</evidence>
<evidence type="ECO:0000256" key="5">
    <source>
        <dbReference type="ARBA" id="ARBA00022755"/>
    </source>
</evidence>
<dbReference type="InterPro" id="IPR011607">
    <property type="entry name" value="MGS-like_dom"/>
</dbReference>
<protein>
    <recommendedName>
        <fullName evidence="10">Bifunctional purine biosynthesis protein PurH</fullName>
    </recommendedName>
    <domain>
        <recommendedName>
            <fullName evidence="10">Phosphoribosylaminoimidazolecarboxamide formyltransferase</fullName>
            <ecNumber evidence="10">2.1.2.3</ecNumber>
        </recommendedName>
        <alternativeName>
            <fullName evidence="10">AICAR transformylase</fullName>
        </alternativeName>
    </domain>
    <domain>
        <recommendedName>
            <fullName evidence="10">IMP cyclohydrolase</fullName>
            <ecNumber evidence="10">3.5.4.10</ecNumber>
        </recommendedName>
        <alternativeName>
            <fullName evidence="10">ATIC</fullName>
        </alternativeName>
        <alternativeName>
            <fullName evidence="10">IMP synthase</fullName>
        </alternativeName>
        <alternativeName>
            <fullName evidence="10">Inosinicase</fullName>
        </alternativeName>
    </domain>
</protein>
<dbReference type="GO" id="GO:0003937">
    <property type="term" value="F:IMP cyclohydrolase activity"/>
    <property type="evidence" value="ECO:0007669"/>
    <property type="project" value="UniProtKB-UniRule"/>
</dbReference>
<reference evidence="12 13" key="1">
    <citation type="submission" date="2015-06" db="EMBL/GenBank/DDBJ databases">
        <title>Draft genome of the moderately acidophilic sulfate reducer Candidatus Desulfosporosinus acididurans strain M1.</title>
        <authorList>
            <person name="Poehlein A."/>
            <person name="Petzsch P."/>
            <person name="Johnson B.D."/>
            <person name="Schloemann M."/>
            <person name="Daniel R."/>
            <person name="Muehling M."/>
        </authorList>
    </citation>
    <scope>NUCLEOTIDE SEQUENCE [LARGE SCALE GENOMIC DNA]</scope>
    <source>
        <strain evidence="12 13">M1</strain>
    </source>
</reference>
<keyword evidence="7 10" id="KW-0511">Multifunctional enzyme</keyword>
<dbReference type="Gene3D" id="3.40.140.20">
    <property type="match status" value="2"/>
</dbReference>
<evidence type="ECO:0000256" key="6">
    <source>
        <dbReference type="ARBA" id="ARBA00022801"/>
    </source>
</evidence>
<evidence type="ECO:0000313" key="13">
    <source>
        <dbReference type="Proteomes" id="UP000036356"/>
    </source>
</evidence>
<dbReference type="STRING" id="476652.DEAC_c25340"/>
<evidence type="ECO:0000256" key="10">
    <source>
        <dbReference type="HAMAP-Rule" id="MF_00139"/>
    </source>
</evidence>
<dbReference type="GO" id="GO:0005829">
    <property type="term" value="C:cytosol"/>
    <property type="evidence" value="ECO:0007669"/>
    <property type="project" value="TreeGrafter"/>
</dbReference>
<comment type="domain">
    <text evidence="10">The IMP cyclohydrolase activity resides in the N-terminal region.</text>
</comment>
<comment type="caution">
    <text evidence="12">The sequence shown here is derived from an EMBL/GenBank/DDBJ whole genome shotgun (WGS) entry which is preliminary data.</text>
</comment>
<evidence type="ECO:0000256" key="7">
    <source>
        <dbReference type="ARBA" id="ARBA00023268"/>
    </source>
</evidence>
<evidence type="ECO:0000256" key="9">
    <source>
        <dbReference type="ARBA" id="ARBA00050687"/>
    </source>
</evidence>
<dbReference type="EMBL" id="LDZY01000008">
    <property type="protein sequence ID" value="KLU65397.1"/>
    <property type="molecule type" value="Genomic_DNA"/>
</dbReference>
<dbReference type="SUPFAM" id="SSF52335">
    <property type="entry name" value="Methylglyoxal synthase-like"/>
    <property type="match status" value="1"/>
</dbReference>
<dbReference type="NCBIfam" id="NF002049">
    <property type="entry name" value="PRK00881.1"/>
    <property type="match status" value="1"/>
</dbReference>
<evidence type="ECO:0000256" key="3">
    <source>
        <dbReference type="ARBA" id="ARBA00007667"/>
    </source>
</evidence>
<evidence type="ECO:0000256" key="1">
    <source>
        <dbReference type="ARBA" id="ARBA00004844"/>
    </source>
</evidence>
<dbReference type="NCBIfam" id="TIGR00355">
    <property type="entry name" value="purH"/>
    <property type="match status" value="1"/>
</dbReference>
<dbReference type="Proteomes" id="UP000036356">
    <property type="component" value="Unassembled WGS sequence"/>
</dbReference>
<comment type="catalytic activity">
    <reaction evidence="8 10">
        <text>(6R)-10-formyltetrahydrofolate + 5-amino-1-(5-phospho-beta-D-ribosyl)imidazole-4-carboxamide = 5-formamido-1-(5-phospho-D-ribosyl)imidazole-4-carboxamide + (6S)-5,6,7,8-tetrahydrofolate</text>
        <dbReference type="Rhea" id="RHEA:22192"/>
        <dbReference type="ChEBI" id="CHEBI:57453"/>
        <dbReference type="ChEBI" id="CHEBI:58467"/>
        <dbReference type="ChEBI" id="CHEBI:58475"/>
        <dbReference type="ChEBI" id="CHEBI:195366"/>
        <dbReference type="EC" id="2.1.2.3"/>
    </reaction>
</comment>
<dbReference type="InterPro" id="IPR016193">
    <property type="entry name" value="Cytidine_deaminase-like"/>
</dbReference>
<proteinExistence type="inferred from homology"/>
<dbReference type="FunFam" id="3.40.50.1380:FF:000001">
    <property type="entry name" value="Bifunctional purine biosynthesis protein PurH"/>
    <property type="match status" value="1"/>
</dbReference>
<dbReference type="Pfam" id="PF02142">
    <property type="entry name" value="MGS"/>
    <property type="match status" value="1"/>
</dbReference>
<evidence type="ECO:0000256" key="4">
    <source>
        <dbReference type="ARBA" id="ARBA00022679"/>
    </source>
</evidence>
<comment type="similarity">
    <text evidence="3 10">Belongs to the PurH family.</text>
</comment>
<evidence type="ECO:0000256" key="8">
    <source>
        <dbReference type="ARBA" id="ARBA00050488"/>
    </source>
</evidence>
<dbReference type="GO" id="GO:0006189">
    <property type="term" value="P:'de novo' IMP biosynthetic process"/>
    <property type="evidence" value="ECO:0007669"/>
    <property type="project" value="UniProtKB-UniRule"/>
</dbReference>
<gene>
    <name evidence="10 12" type="primary">purH</name>
    <name evidence="12" type="ORF">DEAC_c25340</name>
</gene>
<dbReference type="InterPro" id="IPR036914">
    <property type="entry name" value="MGS-like_dom_sf"/>
</dbReference>
<dbReference type="UniPathway" id="UPA00074">
    <property type="reaction ID" value="UER00133"/>
</dbReference>
<name>A0A0J1FPY4_9FIRM</name>
<comment type="catalytic activity">
    <reaction evidence="9 10">
        <text>IMP + H2O = 5-formamido-1-(5-phospho-D-ribosyl)imidazole-4-carboxamide</text>
        <dbReference type="Rhea" id="RHEA:18445"/>
        <dbReference type="ChEBI" id="CHEBI:15377"/>
        <dbReference type="ChEBI" id="CHEBI:58053"/>
        <dbReference type="ChEBI" id="CHEBI:58467"/>
        <dbReference type="EC" id="3.5.4.10"/>
    </reaction>
</comment>
<dbReference type="FunFam" id="3.40.140.20:FF:000001">
    <property type="entry name" value="Bifunctional purine biosynthesis protein PurH"/>
    <property type="match status" value="1"/>
</dbReference>
<keyword evidence="6 10" id="KW-0378">Hydrolase</keyword>
<feature type="domain" description="MGS-like" evidence="11">
    <location>
        <begin position="1"/>
        <end position="144"/>
    </location>
</feature>
<dbReference type="SMART" id="SM00851">
    <property type="entry name" value="MGS"/>
    <property type="match status" value="1"/>
</dbReference>
<dbReference type="AlphaFoldDB" id="A0A0J1FPY4"/>
<keyword evidence="4 10" id="KW-0808">Transferase</keyword>
<dbReference type="InterPro" id="IPR024051">
    <property type="entry name" value="AICAR_Tfase_dup_dom_sf"/>
</dbReference>